<dbReference type="AlphaFoldDB" id="A0A0T9UG63"/>
<gene>
    <name evidence="1" type="ORF">ERS008460_02753</name>
</gene>
<evidence type="ECO:0000313" key="2">
    <source>
        <dbReference type="Proteomes" id="UP000040088"/>
    </source>
</evidence>
<proteinExistence type="predicted"/>
<evidence type="ECO:0000313" key="1">
    <source>
        <dbReference type="EMBL" id="CNL39524.1"/>
    </source>
</evidence>
<accession>A0A0T9UG63</accession>
<dbReference type="EMBL" id="CQEM01000012">
    <property type="protein sequence ID" value="CNL39524.1"/>
    <property type="molecule type" value="Genomic_DNA"/>
</dbReference>
<reference evidence="2" key="1">
    <citation type="submission" date="2015-03" db="EMBL/GenBank/DDBJ databases">
        <authorList>
            <consortium name="Pathogen Informatics"/>
        </authorList>
    </citation>
    <scope>NUCLEOTIDE SEQUENCE [LARGE SCALE GENOMIC DNA]</scope>
    <source>
        <strain evidence="2">IP27925</strain>
    </source>
</reference>
<dbReference type="Proteomes" id="UP000040088">
    <property type="component" value="Unassembled WGS sequence"/>
</dbReference>
<sequence>MVATTRWRNSPGVGPIVDRRAAATQGFRRKTGGILVGGALSDLRPPRRAPQIAFVGTVAPLAAGCRPFDQALCIPPTILVQGDTRKINLSLRTHFAPEIFQRAHLRGQVPSG</sequence>
<name>A0A0T9UG63_YERAE</name>
<protein>
    <submittedName>
        <fullName evidence="1">Uncharacterized protein</fullName>
    </submittedName>
</protein>
<organism evidence="1 2">
    <name type="scientific">Yersinia aleksiciae</name>
    <dbReference type="NCBI Taxonomy" id="263819"/>
    <lineage>
        <taxon>Bacteria</taxon>
        <taxon>Pseudomonadati</taxon>
        <taxon>Pseudomonadota</taxon>
        <taxon>Gammaproteobacteria</taxon>
        <taxon>Enterobacterales</taxon>
        <taxon>Yersiniaceae</taxon>
        <taxon>Yersinia</taxon>
    </lineage>
</organism>